<dbReference type="CDD" id="cd06261">
    <property type="entry name" value="TM_PBP2"/>
    <property type="match status" value="1"/>
</dbReference>
<reference evidence="9 10" key="1">
    <citation type="submission" date="2024-04" db="EMBL/GenBank/DDBJ databases">
        <title>Novel species of the genus Ideonella isolated from streams.</title>
        <authorList>
            <person name="Lu H."/>
        </authorList>
    </citation>
    <scope>NUCLEOTIDE SEQUENCE [LARGE SCALE GENOMIC DNA]</scope>
    <source>
        <strain evidence="9 10">DXS22W</strain>
    </source>
</reference>
<evidence type="ECO:0000256" key="3">
    <source>
        <dbReference type="ARBA" id="ARBA00022475"/>
    </source>
</evidence>
<feature type="transmembrane region" description="Helical" evidence="7">
    <location>
        <begin position="102"/>
        <end position="123"/>
    </location>
</feature>
<dbReference type="PANTHER" id="PTHR43163:SF6">
    <property type="entry name" value="DIPEPTIDE TRANSPORT SYSTEM PERMEASE PROTEIN DPPB-RELATED"/>
    <property type="match status" value="1"/>
</dbReference>
<sequence length="338" mass="35732">MNALRHAGQVALTLLGVSAVVFVLMRVVPGDPVAMMIPPGASPADVQRLYAFYGLDQPILTQYGLWLAAALHGEFGTSISLKQPVLDLVLARLPATLELGSTALALALLGGGAAGVLAAATQGRWLAAWIDGAAALVQAVPDFLWGLVFILLFGVLFTWLPISGRVDPMLSFQAHSGFLFFESLLRGRWDVTASVFSHALAPALALGLPVAAMVARVLKASMLEALAADYVLLARLKGLPAVRVLLAEALPNALTPTLQLSGVQFAFLLGGTVLIERLFSYPGIGSLAINAVVARDLPLIQAIVLTFAVLFIVINLLVDAVTLWLNPRLRAAPRLSLR</sequence>
<dbReference type="PROSITE" id="PS50928">
    <property type="entry name" value="ABC_TM1"/>
    <property type="match status" value="1"/>
</dbReference>
<dbReference type="PANTHER" id="PTHR43163">
    <property type="entry name" value="DIPEPTIDE TRANSPORT SYSTEM PERMEASE PROTEIN DPPB-RELATED"/>
    <property type="match status" value="1"/>
</dbReference>
<feature type="transmembrane region" description="Helical" evidence="7">
    <location>
        <begin position="143"/>
        <end position="162"/>
    </location>
</feature>
<dbReference type="Proteomes" id="UP001365405">
    <property type="component" value="Unassembled WGS sequence"/>
</dbReference>
<dbReference type="Gene3D" id="1.10.3720.10">
    <property type="entry name" value="MetI-like"/>
    <property type="match status" value="1"/>
</dbReference>
<keyword evidence="3" id="KW-1003">Cell membrane</keyword>
<feature type="transmembrane region" description="Helical" evidence="7">
    <location>
        <begin position="299"/>
        <end position="325"/>
    </location>
</feature>
<dbReference type="InterPro" id="IPR035906">
    <property type="entry name" value="MetI-like_sf"/>
</dbReference>
<comment type="similarity">
    <text evidence="7">Belongs to the binding-protein-dependent transport system permease family.</text>
</comment>
<dbReference type="Pfam" id="PF19300">
    <property type="entry name" value="BPD_transp_1_N"/>
    <property type="match status" value="1"/>
</dbReference>
<dbReference type="RefSeq" id="WP_341412838.1">
    <property type="nucleotide sequence ID" value="NZ_JBBUTH010000010.1"/>
</dbReference>
<protein>
    <submittedName>
        <fullName evidence="9">ABC transporter permease</fullName>
    </submittedName>
</protein>
<evidence type="ECO:0000256" key="7">
    <source>
        <dbReference type="RuleBase" id="RU363032"/>
    </source>
</evidence>
<evidence type="ECO:0000256" key="5">
    <source>
        <dbReference type="ARBA" id="ARBA00022989"/>
    </source>
</evidence>
<accession>A0ABU9CMS9</accession>
<name>A0ABU9CMS9_9BURK</name>
<keyword evidence="6 7" id="KW-0472">Membrane</keyword>
<evidence type="ECO:0000259" key="8">
    <source>
        <dbReference type="PROSITE" id="PS50928"/>
    </source>
</evidence>
<dbReference type="SUPFAM" id="SSF161098">
    <property type="entry name" value="MetI-like"/>
    <property type="match status" value="1"/>
</dbReference>
<keyword evidence="2 7" id="KW-0813">Transport</keyword>
<dbReference type="EMBL" id="JBBUTH010000010">
    <property type="protein sequence ID" value="MEK8053106.1"/>
    <property type="molecule type" value="Genomic_DNA"/>
</dbReference>
<evidence type="ECO:0000313" key="9">
    <source>
        <dbReference type="EMBL" id="MEK8053106.1"/>
    </source>
</evidence>
<feature type="transmembrane region" description="Helical" evidence="7">
    <location>
        <begin position="195"/>
        <end position="215"/>
    </location>
</feature>
<dbReference type="InterPro" id="IPR000515">
    <property type="entry name" value="MetI-like"/>
</dbReference>
<comment type="subcellular location">
    <subcellularLocation>
        <location evidence="1 7">Cell membrane</location>
        <topology evidence="1 7">Multi-pass membrane protein</topology>
    </subcellularLocation>
</comment>
<evidence type="ECO:0000256" key="6">
    <source>
        <dbReference type="ARBA" id="ARBA00023136"/>
    </source>
</evidence>
<evidence type="ECO:0000256" key="2">
    <source>
        <dbReference type="ARBA" id="ARBA00022448"/>
    </source>
</evidence>
<proteinExistence type="inferred from homology"/>
<keyword evidence="5 7" id="KW-1133">Transmembrane helix</keyword>
<keyword evidence="10" id="KW-1185">Reference proteome</keyword>
<dbReference type="Pfam" id="PF00528">
    <property type="entry name" value="BPD_transp_1"/>
    <property type="match status" value="1"/>
</dbReference>
<organism evidence="9 10">
    <name type="scientific">Pseudaquabacterium inlustre</name>
    <dbReference type="NCBI Taxonomy" id="2984192"/>
    <lineage>
        <taxon>Bacteria</taxon>
        <taxon>Pseudomonadati</taxon>
        <taxon>Pseudomonadota</taxon>
        <taxon>Betaproteobacteria</taxon>
        <taxon>Burkholderiales</taxon>
        <taxon>Sphaerotilaceae</taxon>
        <taxon>Pseudaquabacterium</taxon>
    </lineage>
</organism>
<dbReference type="InterPro" id="IPR045621">
    <property type="entry name" value="BPD_transp_1_N"/>
</dbReference>
<keyword evidence="4 7" id="KW-0812">Transmembrane</keyword>
<gene>
    <name evidence="9" type="ORF">AACH10_22825</name>
</gene>
<feature type="domain" description="ABC transmembrane type-1" evidence="8">
    <location>
        <begin position="93"/>
        <end position="318"/>
    </location>
</feature>
<evidence type="ECO:0000256" key="1">
    <source>
        <dbReference type="ARBA" id="ARBA00004651"/>
    </source>
</evidence>
<evidence type="ECO:0000256" key="4">
    <source>
        <dbReference type="ARBA" id="ARBA00022692"/>
    </source>
</evidence>
<evidence type="ECO:0000313" key="10">
    <source>
        <dbReference type="Proteomes" id="UP001365405"/>
    </source>
</evidence>
<comment type="caution">
    <text evidence="9">The sequence shown here is derived from an EMBL/GenBank/DDBJ whole genome shotgun (WGS) entry which is preliminary data.</text>
</comment>